<protein>
    <recommendedName>
        <fullName evidence="4">DUF4112 domain-containing protein</fullName>
    </recommendedName>
</protein>
<name>A0A1N6HG29_9SPHN</name>
<keyword evidence="1" id="KW-0472">Membrane</keyword>
<evidence type="ECO:0000256" key="1">
    <source>
        <dbReference type="SAM" id="Phobius"/>
    </source>
</evidence>
<dbReference type="PANTHER" id="PTHR35519">
    <property type="entry name" value="MEMBRANE PROTEINS"/>
    <property type="match status" value="1"/>
</dbReference>
<dbReference type="STRING" id="1123272.SAMN02745824_3274"/>
<evidence type="ECO:0000313" key="2">
    <source>
        <dbReference type="EMBL" id="SIO18771.1"/>
    </source>
</evidence>
<dbReference type="Proteomes" id="UP000185192">
    <property type="component" value="Unassembled WGS sequence"/>
</dbReference>
<dbReference type="PANTHER" id="PTHR35519:SF2">
    <property type="entry name" value="PH DOMAIN PROTEIN"/>
    <property type="match status" value="1"/>
</dbReference>
<reference evidence="3" key="1">
    <citation type="submission" date="2016-11" db="EMBL/GenBank/DDBJ databases">
        <authorList>
            <person name="Varghese N."/>
            <person name="Submissions S."/>
        </authorList>
    </citation>
    <scope>NUCLEOTIDE SEQUENCE [LARGE SCALE GENOMIC DNA]</scope>
    <source>
        <strain evidence="3">DSM 22363</strain>
    </source>
</reference>
<keyword evidence="3" id="KW-1185">Reference proteome</keyword>
<keyword evidence="1" id="KW-1133">Transmembrane helix</keyword>
<organism evidence="2 3">
    <name type="scientific">Parasphingorhabdus marina DSM 22363</name>
    <dbReference type="NCBI Taxonomy" id="1123272"/>
    <lineage>
        <taxon>Bacteria</taxon>
        <taxon>Pseudomonadati</taxon>
        <taxon>Pseudomonadota</taxon>
        <taxon>Alphaproteobacteria</taxon>
        <taxon>Sphingomonadales</taxon>
        <taxon>Sphingomonadaceae</taxon>
        <taxon>Parasphingorhabdus</taxon>
    </lineage>
</organism>
<dbReference type="InterPro" id="IPR025187">
    <property type="entry name" value="DUF4112"/>
</dbReference>
<dbReference type="EMBL" id="FSQW01000002">
    <property type="protein sequence ID" value="SIO18771.1"/>
    <property type="molecule type" value="Genomic_DNA"/>
</dbReference>
<dbReference type="AlphaFoldDB" id="A0A1N6HG29"/>
<proteinExistence type="predicted"/>
<dbReference type="Pfam" id="PF13430">
    <property type="entry name" value="DUF4112"/>
    <property type="match status" value="1"/>
</dbReference>
<sequence>MAISEEQLKRLAEQLPDVSRDPQAVRQRVEAMEKVLERVFVIPGINRPVGLDSLVGLIPVVGDIATALMGAYIVWEARNLGMSKWQLSRMAANVGIDTALGAVPLAGDLFDFLWRSNTRNLKIIRKHLDKHHPGTRTIDNDPALFGTDKRT</sequence>
<feature type="transmembrane region" description="Helical" evidence="1">
    <location>
        <begin position="54"/>
        <end position="75"/>
    </location>
</feature>
<evidence type="ECO:0000313" key="3">
    <source>
        <dbReference type="Proteomes" id="UP000185192"/>
    </source>
</evidence>
<accession>A0A1N6HG29</accession>
<dbReference type="RefSeq" id="WP_074206161.1">
    <property type="nucleotide sequence ID" value="NZ_FSQW01000002.1"/>
</dbReference>
<gene>
    <name evidence="2" type="ORF">SAMN02745824_3274</name>
</gene>
<evidence type="ECO:0008006" key="4">
    <source>
        <dbReference type="Google" id="ProtNLM"/>
    </source>
</evidence>
<keyword evidence="1" id="KW-0812">Transmembrane</keyword>